<dbReference type="Proteomes" id="UP001165341">
    <property type="component" value="Unassembled WGS sequence"/>
</dbReference>
<dbReference type="InterPro" id="IPR004360">
    <property type="entry name" value="Glyas_Fos-R_dOase_dom"/>
</dbReference>
<dbReference type="InterPro" id="IPR037523">
    <property type="entry name" value="VOC_core"/>
</dbReference>
<dbReference type="Gene3D" id="3.30.720.120">
    <property type="match status" value="1"/>
</dbReference>
<accession>A0AA41UFQ8</accession>
<dbReference type="Gene3D" id="3.30.720.110">
    <property type="match status" value="1"/>
</dbReference>
<comment type="caution">
    <text evidence="2">The sequence shown here is derived from an EMBL/GenBank/DDBJ whole genome shotgun (WGS) entry which is preliminary data.</text>
</comment>
<name>A0AA41UFQ8_9MICO</name>
<protein>
    <submittedName>
        <fullName evidence="2">VOC family protein</fullName>
    </submittedName>
</protein>
<organism evidence="2 3">
    <name type="scientific">Cryobacterium zhongshanensis</name>
    <dbReference type="NCBI Taxonomy" id="2928153"/>
    <lineage>
        <taxon>Bacteria</taxon>
        <taxon>Bacillati</taxon>
        <taxon>Actinomycetota</taxon>
        <taxon>Actinomycetes</taxon>
        <taxon>Micrococcales</taxon>
        <taxon>Microbacteriaceae</taxon>
        <taxon>Cryobacterium</taxon>
    </lineage>
</organism>
<gene>
    <name evidence="2" type="ORF">MQH31_13885</name>
</gene>
<dbReference type="SUPFAM" id="SSF54593">
    <property type="entry name" value="Glyoxalase/Bleomycin resistance protein/Dihydroxybiphenyl dioxygenase"/>
    <property type="match status" value="1"/>
</dbReference>
<dbReference type="PROSITE" id="PS51819">
    <property type="entry name" value="VOC"/>
    <property type="match status" value="1"/>
</dbReference>
<evidence type="ECO:0000313" key="3">
    <source>
        <dbReference type="Proteomes" id="UP001165341"/>
    </source>
</evidence>
<dbReference type="RefSeq" id="WP_243012524.1">
    <property type="nucleotide sequence ID" value="NZ_JALGAR010000003.1"/>
</dbReference>
<reference evidence="2" key="1">
    <citation type="submission" date="2022-03" db="EMBL/GenBank/DDBJ databases">
        <title>Cryobacterium sp. nov. strain ZS14-85, isolated from Antarctic soil.</title>
        <authorList>
            <person name="Li J."/>
            <person name="Niu G."/>
        </authorList>
    </citation>
    <scope>NUCLEOTIDE SEQUENCE</scope>
    <source>
        <strain evidence="2">ZS14-85</strain>
    </source>
</reference>
<proteinExistence type="predicted"/>
<evidence type="ECO:0000313" key="2">
    <source>
        <dbReference type="EMBL" id="MCI4658898.1"/>
    </source>
</evidence>
<dbReference type="AlphaFoldDB" id="A0AA41UFQ8"/>
<dbReference type="EMBL" id="JALGAR010000003">
    <property type="protein sequence ID" value="MCI4658898.1"/>
    <property type="molecule type" value="Genomic_DNA"/>
</dbReference>
<keyword evidence="3" id="KW-1185">Reference proteome</keyword>
<sequence>MSELTDTRAADGTHTTNGTPHGFSSITPFIVVANPASAARFYQVVLSAELLAVSEADGEVVHVELALPHGHLQLGSAGPSFHLVPAPVGDDVCYSFGFYCPDVDTVLAVALENGATLREPLTTFVSGDRYASIRDPFGVRWSLMTRVEDLSSAESAGRVKAWVTANS</sequence>
<dbReference type="Pfam" id="PF00903">
    <property type="entry name" value="Glyoxalase"/>
    <property type="match status" value="1"/>
</dbReference>
<dbReference type="InterPro" id="IPR029068">
    <property type="entry name" value="Glyas_Bleomycin-R_OHBP_Dase"/>
</dbReference>
<evidence type="ECO:0000259" key="1">
    <source>
        <dbReference type="PROSITE" id="PS51819"/>
    </source>
</evidence>
<feature type="domain" description="VOC" evidence="1">
    <location>
        <begin position="22"/>
        <end position="146"/>
    </location>
</feature>